<dbReference type="PROSITE" id="PS50863">
    <property type="entry name" value="B3"/>
    <property type="match status" value="3"/>
</dbReference>
<gene>
    <name evidence="9" type="primary">LOC110775865</name>
</gene>
<keyword evidence="2" id="KW-0805">Transcription regulation</keyword>
<organism evidence="8 9">
    <name type="scientific">Spinacia oleracea</name>
    <name type="common">Spinach</name>
    <dbReference type="NCBI Taxonomy" id="3562"/>
    <lineage>
        <taxon>Eukaryota</taxon>
        <taxon>Viridiplantae</taxon>
        <taxon>Streptophyta</taxon>
        <taxon>Embryophyta</taxon>
        <taxon>Tracheophyta</taxon>
        <taxon>Spermatophyta</taxon>
        <taxon>Magnoliopsida</taxon>
        <taxon>eudicotyledons</taxon>
        <taxon>Gunneridae</taxon>
        <taxon>Pentapetalae</taxon>
        <taxon>Caryophyllales</taxon>
        <taxon>Chenopodiaceae</taxon>
        <taxon>Chenopodioideae</taxon>
        <taxon>Anserineae</taxon>
        <taxon>Spinacia</taxon>
    </lineage>
</organism>
<dbReference type="InterPro" id="IPR003340">
    <property type="entry name" value="B3_DNA-bd"/>
</dbReference>
<evidence type="ECO:0000313" key="8">
    <source>
        <dbReference type="Proteomes" id="UP000813463"/>
    </source>
</evidence>
<evidence type="ECO:0000256" key="1">
    <source>
        <dbReference type="ARBA" id="ARBA00004123"/>
    </source>
</evidence>
<evidence type="ECO:0000313" key="9">
    <source>
        <dbReference type="RefSeq" id="XP_056684700.1"/>
    </source>
</evidence>
<dbReference type="SUPFAM" id="SSF101936">
    <property type="entry name" value="DNA-binding pseudobarrel domain"/>
    <property type="match status" value="3"/>
</dbReference>
<evidence type="ECO:0000256" key="3">
    <source>
        <dbReference type="ARBA" id="ARBA00023125"/>
    </source>
</evidence>
<keyword evidence="5" id="KW-0539">Nucleus</keyword>
<evidence type="ECO:0000256" key="5">
    <source>
        <dbReference type="ARBA" id="ARBA00023242"/>
    </source>
</evidence>
<dbReference type="RefSeq" id="XP_056684700.1">
    <property type="nucleotide sequence ID" value="XM_056828722.1"/>
</dbReference>
<dbReference type="Proteomes" id="UP000813463">
    <property type="component" value="Chromosome 5"/>
</dbReference>
<reference evidence="8" key="1">
    <citation type="journal article" date="2021" name="Nat. Commun.">
        <title>Genomic analyses provide insights into spinach domestication and the genetic basis of agronomic traits.</title>
        <authorList>
            <person name="Cai X."/>
            <person name="Sun X."/>
            <person name="Xu C."/>
            <person name="Sun H."/>
            <person name="Wang X."/>
            <person name="Ge C."/>
            <person name="Zhang Z."/>
            <person name="Wang Q."/>
            <person name="Fei Z."/>
            <person name="Jiao C."/>
            <person name="Wang Q."/>
        </authorList>
    </citation>
    <scope>NUCLEOTIDE SEQUENCE [LARGE SCALE GENOMIC DNA]</scope>
    <source>
        <strain evidence="8">cv. Varoflay</strain>
    </source>
</reference>
<feature type="domain" description="TF-B3" evidence="7">
    <location>
        <begin position="22"/>
        <end position="115"/>
    </location>
</feature>
<protein>
    <submittedName>
        <fullName evidence="9">B3 domain-containing transcription factor VRN1</fullName>
    </submittedName>
</protein>
<feature type="region of interest" description="Disordered" evidence="6">
    <location>
        <begin position="308"/>
        <end position="340"/>
    </location>
</feature>
<feature type="domain" description="TF-B3" evidence="7">
    <location>
        <begin position="203"/>
        <end position="296"/>
    </location>
</feature>
<keyword evidence="3" id="KW-0238">DNA-binding</keyword>
<dbReference type="Gene3D" id="2.40.330.10">
    <property type="entry name" value="DNA-binding pseudobarrel domain"/>
    <property type="match status" value="3"/>
</dbReference>
<dbReference type="Pfam" id="PF02362">
    <property type="entry name" value="B3"/>
    <property type="match status" value="3"/>
</dbReference>
<dbReference type="InterPro" id="IPR015300">
    <property type="entry name" value="DNA-bd_pseudobarrel_sf"/>
</dbReference>
<keyword evidence="8" id="KW-1185">Reference proteome</keyword>
<feature type="domain" description="TF-B3" evidence="7">
    <location>
        <begin position="496"/>
        <end position="592"/>
    </location>
</feature>
<evidence type="ECO:0000256" key="2">
    <source>
        <dbReference type="ARBA" id="ARBA00023015"/>
    </source>
</evidence>
<sequence length="602" mass="68363">MEANRAMKPRRIEESSKKSPTIFYKLMVSPCQQSKKLRIPKKFTKAHRNELCSQSILTVSNGETWKVKFIKEDNELSFSNGWKDFVEYFSISFGYFLLFEYKGNSNFKVNIFDLTGFEISYPCKKPEMLITPSSSSKTGYGEVMQLSSEDEDCVGDGDGDGDGEEEMDNARECNILGYPQWLKKCKGLINSLTAAGISLPKKPFFVASVKLYNLEGYLRIPEKFVRKFRKELSTTSILKVPSGEAQKVAIVKEGNKLWFQNGWQEFVEYFSINYGFLILFKYEGNSNFSVHIFDPTACEISYQRHEPFPQELDDDDDDDDFDDDFDDGDDDDDKNSTEILPSSAVNLRNSDAEVIQLDSDDEETNDVKEGNLFGCQNAYQTGKYNGITNVVSTAAGISSPERPSFVTDVRSYFVHGFKNDSKKPEILHTPSISSKTGYVEVIQPSSEDEECVGDEEEMDNTRECTRLGYPLWLKKYEGLINVVTSAGITLPKNPFFVAAMKVYNLKGGAYLNIPMGFGRVHIECEAMQRKQIMLEASDGTQWEVDCVRNGRKCMFSRRWIIFARQIGLEVGDFCVFELKGAKKKYVVIKVHVVKKLDIKSST</sequence>
<dbReference type="SMART" id="SM01019">
    <property type="entry name" value="B3"/>
    <property type="match status" value="3"/>
</dbReference>
<dbReference type="CDD" id="cd10017">
    <property type="entry name" value="B3_DNA"/>
    <property type="match status" value="3"/>
</dbReference>
<evidence type="ECO:0000256" key="6">
    <source>
        <dbReference type="SAM" id="MobiDB-lite"/>
    </source>
</evidence>
<feature type="compositionally biased region" description="Acidic residues" evidence="6">
    <location>
        <begin position="311"/>
        <end position="333"/>
    </location>
</feature>
<name>A0ABM3QMW1_SPIOL</name>
<dbReference type="PANTHER" id="PTHR31920:SF129">
    <property type="entry name" value="B3 DOMAIN-CONTAINING TRANSCRIPTION FACTOR VRN1-LIKE"/>
    <property type="match status" value="1"/>
</dbReference>
<reference evidence="9" key="2">
    <citation type="submission" date="2025-08" db="UniProtKB">
        <authorList>
            <consortium name="RefSeq"/>
        </authorList>
    </citation>
    <scope>IDENTIFICATION</scope>
    <source>
        <tissue evidence="9">Leaf</tissue>
    </source>
</reference>
<evidence type="ECO:0000259" key="7">
    <source>
        <dbReference type="PROSITE" id="PS50863"/>
    </source>
</evidence>
<dbReference type="InterPro" id="IPR050655">
    <property type="entry name" value="Plant_B3_domain"/>
</dbReference>
<accession>A0ABM3QMW1</accession>
<dbReference type="GeneID" id="110775865"/>
<dbReference type="PANTHER" id="PTHR31920">
    <property type="entry name" value="B3 DOMAIN-CONTAINING"/>
    <property type="match status" value="1"/>
</dbReference>
<proteinExistence type="predicted"/>
<evidence type="ECO:0000256" key="4">
    <source>
        <dbReference type="ARBA" id="ARBA00023163"/>
    </source>
</evidence>
<comment type="subcellular location">
    <subcellularLocation>
        <location evidence="1">Nucleus</location>
    </subcellularLocation>
</comment>
<keyword evidence="4" id="KW-0804">Transcription</keyword>